<protein>
    <submittedName>
        <fullName evidence="1">Uncharacterized protein</fullName>
    </submittedName>
</protein>
<proteinExistence type="predicted"/>
<dbReference type="Proteomes" id="UP001347796">
    <property type="component" value="Unassembled WGS sequence"/>
</dbReference>
<name>A0AAN8JC89_PATCE</name>
<dbReference type="EMBL" id="JAZGQO010000011">
    <property type="protein sequence ID" value="KAK6173286.1"/>
    <property type="molecule type" value="Genomic_DNA"/>
</dbReference>
<evidence type="ECO:0000313" key="1">
    <source>
        <dbReference type="EMBL" id="KAK6173286.1"/>
    </source>
</evidence>
<dbReference type="AlphaFoldDB" id="A0AAN8JC89"/>
<evidence type="ECO:0000313" key="2">
    <source>
        <dbReference type="Proteomes" id="UP001347796"/>
    </source>
</evidence>
<gene>
    <name evidence="1" type="ORF">SNE40_016766</name>
</gene>
<accession>A0AAN8JC89</accession>
<keyword evidence="2" id="KW-1185">Reference proteome</keyword>
<comment type="caution">
    <text evidence="1">The sequence shown here is derived from an EMBL/GenBank/DDBJ whole genome shotgun (WGS) entry which is preliminary data.</text>
</comment>
<organism evidence="1 2">
    <name type="scientific">Patella caerulea</name>
    <name type="common">Rayed Mediterranean limpet</name>
    <dbReference type="NCBI Taxonomy" id="87958"/>
    <lineage>
        <taxon>Eukaryota</taxon>
        <taxon>Metazoa</taxon>
        <taxon>Spiralia</taxon>
        <taxon>Lophotrochozoa</taxon>
        <taxon>Mollusca</taxon>
        <taxon>Gastropoda</taxon>
        <taxon>Patellogastropoda</taxon>
        <taxon>Patelloidea</taxon>
        <taxon>Patellidae</taxon>
        <taxon>Patella</taxon>
    </lineage>
</organism>
<reference evidence="1 2" key="1">
    <citation type="submission" date="2024-01" db="EMBL/GenBank/DDBJ databases">
        <title>The genome of the rayed Mediterranean limpet Patella caerulea (Linnaeus, 1758).</title>
        <authorList>
            <person name="Anh-Thu Weber A."/>
            <person name="Halstead-Nussloch G."/>
        </authorList>
    </citation>
    <scope>NUCLEOTIDE SEQUENCE [LARGE SCALE GENOMIC DNA]</scope>
    <source>
        <strain evidence="1">AATW-2023a</strain>
        <tissue evidence="1">Whole specimen</tissue>
    </source>
</reference>
<sequence length="85" mass="9554">METMGRFVVLMYDRTSELQGVDAAGRHLFSKKSREIENIPPTSAALLKHTKRAAFQASHIWDQCLVTKPFVPSPGDSGWEKCYGQ</sequence>